<feature type="binding site" evidence="5">
    <location>
        <position position="200"/>
    </location>
    <ligand>
        <name>molybdate</name>
        <dbReference type="ChEBI" id="CHEBI:36264"/>
    </ligand>
</feature>
<feature type="chain" id="PRO_5009184257" evidence="6">
    <location>
        <begin position="34"/>
        <end position="265"/>
    </location>
</feature>
<dbReference type="OrthoDB" id="9785015at2"/>
<dbReference type="STRING" id="1781255.BH720_19200"/>
<evidence type="ECO:0000256" key="4">
    <source>
        <dbReference type="ARBA" id="ARBA00022729"/>
    </source>
</evidence>
<dbReference type="CDD" id="cd13537">
    <property type="entry name" value="PBP2_YvgL_like"/>
    <property type="match status" value="1"/>
</dbReference>
<feature type="binding site" evidence="5">
    <location>
        <position position="182"/>
    </location>
    <ligand>
        <name>molybdate</name>
        <dbReference type="ChEBI" id="CHEBI:36264"/>
    </ligand>
</feature>
<dbReference type="AlphaFoldDB" id="A0A1E5QG28"/>
<proteinExistence type="inferred from homology"/>
<dbReference type="PIRSF" id="PIRSF004846">
    <property type="entry name" value="ModA"/>
    <property type="match status" value="1"/>
</dbReference>
<gene>
    <name evidence="7" type="ORF">BH720_19200</name>
</gene>
<comment type="caution">
    <text evidence="7">The sequence shown here is derived from an EMBL/GenBank/DDBJ whole genome shotgun (WGS) entry which is preliminary data.</text>
</comment>
<name>A0A1E5QG28_9CYAN</name>
<dbReference type="NCBIfam" id="TIGR01256">
    <property type="entry name" value="modA"/>
    <property type="match status" value="1"/>
</dbReference>
<evidence type="ECO:0000256" key="5">
    <source>
        <dbReference type="PIRSR" id="PIRSR004846-1"/>
    </source>
</evidence>
<dbReference type="GO" id="GO:1901359">
    <property type="term" value="F:tungstate binding"/>
    <property type="evidence" value="ECO:0007669"/>
    <property type="project" value="UniProtKB-ARBA"/>
</dbReference>
<evidence type="ECO:0000256" key="3">
    <source>
        <dbReference type="ARBA" id="ARBA00022723"/>
    </source>
</evidence>
<evidence type="ECO:0000313" key="7">
    <source>
        <dbReference type="EMBL" id="OEJ73551.1"/>
    </source>
</evidence>
<dbReference type="InterPro" id="IPR050682">
    <property type="entry name" value="ModA/WtpA"/>
</dbReference>
<sequence>MKRKRFFTLLSGFLATLLLAIALRSISPTPANAQSTTLLIAAAASLQDALQELDPIFESANPGITVNYNFAASGPLQQQIEQGAPVDLFISAASRQMDALQNRNLIVSNTRRNLVANSLVLVVPRNSTLGITGFRQLTQANVRRISVGEPRSVPAGQYAEQVFTNLGILEQLRPKFVFGNSVRNVLGTVESGNADAGIVYATDARISNSVRQVATAPSHLHAPIVYPMAIIAASRNPQAARTYAQFLTSSQAQATFRRYGFGVAQ</sequence>
<protein>
    <submittedName>
        <fullName evidence="7">Molybdate ABC transporter substrate-binding protein</fullName>
    </submittedName>
</protein>
<feature type="binding site" evidence="5">
    <location>
        <position position="155"/>
    </location>
    <ligand>
        <name>molybdate</name>
        <dbReference type="ChEBI" id="CHEBI:36264"/>
    </ligand>
</feature>
<reference evidence="7" key="1">
    <citation type="submission" date="2016-09" db="EMBL/GenBank/DDBJ databases">
        <title>Draft genome of thermotolerant cyanobacterium Desertifilum sp. strain IPPAS B-1220.</title>
        <authorList>
            <person name="Sinetova M.A."/>
            <person name="Bolakhan K."/>
            <person name="Zayadan B.K."/>
            <person name="Mironov K.S."/>
            <person name="Ustinova V."/>
            <person name="Kupriyanova E.V."/>
            <person name="Sidorov R.A."/>
            <person name="Skrypnik A.N."/>
            <person name="Gogoleva N.E."/>
            <person name="Gogolev Y.V."/>
            <person name="Los D.A."/>
        </authorList>
    </citation>
    <scope>NUCLEOTIDE SEQUENCE [LARGE SCALE GENOMIC DNA]</scope>
    <source>
        <strain evidence="7">IPPAS B-1220</strain>
    </source>
</reference>
<keyword evidence="2 5" id="KW-0500">Molybdenum</keyword>
<dbReference type="GO" id="GO:0015689">
    <property type="term" value="P:molybdate ion transport"/>
    <property type="evidence" value="ECO:0007669"/>
    <property type="project" value="InterPro"/>
</dbReference>
<dbReference type="InterPro" id="IPR041879">
    <property type="entry name" value="YvgL-like_PBP2"/>
</dbReference>
<feature type="binding site" evidence="5">
    <location>
        <position position="73"/>
    </location>
    <ligand>
        <name>molybdate</name>
        <dbReference type="ChEBI" id="CHEBI:36264"/>
    </ligand>
</feature>
<keyword evidence="3 5" id="KW-0479">Metal-binding</keyword>
<dbReference type="PANTHER" id="PTHR30632:SF0">
    <property type="entry name" value="SULFATE-BINDING PROTEIN"/>
    <property type="match status" value="1"/>
</dbReference>
<dbReference type="InterPro" id="IPR005950">
    <property type="entry name" value="ModA"/>
</dbReference>
<evidence type="ECO:0000256" key="2">
    <source>
        <dbReference type="ARBA" id="ARBA00022505"/>
    </source>
</evidence>
<keyword evidence="4 6" id="KW-0732">Signal</keyword>
<dbReference type="PANTHER" id="PTHR30632">
    <property type="entry name" value="MOLYBDATE-BINDING PERIPLASMIC PROTEIN"/>
    <property type="match status" value="1"/>
</dbReference>
<feature type="binding site" evidence="5">
    <location>
        <position position="45"/>
    </location>
    <ligand>
        <name>molybdate</name>
        <dbReference type="ChEBI" id="CHEBI:36264"/>
    </ligand>
</feature>
<dbReference type="EMBL" id="MJGC01000087">
    <property type="protein sequence ID" value="OEJ73551.1"/>
    <property type="molecule type" value="Genomic_DNA"/>
</dbReference>
<dbReference type="SUPFAM" id="SSF53850">
    <property type="entry name" value="Periplasmic binding protein-like II"/>
    <property type="match status" value="1"/>
</dbReference>
<dbReference type="Pfam" id="PF13531">
    <property type="entry name" value="SBP_bac_11"/>
    <property type="match status" value="1"/>
</dbReference>
<evidence type="ECO:0000256" key="1">
    <source>
        <dbReference type="ARBA" id="ARBA00009175"/>
    </source>
</evidence>
<evidence type="ECO:0000256" key="6">
    <source>
        <dbReference type="SAM" id="SignalP"/>
    </source>
</evidence>
<feature type="signal peptide" evidence="6">
    <location>
        <begin position="1"/>
        <end position="33"/>
    </location>
</feature>
<dbReference type="GO" id="GO:0046872">
    <property type="term" value="F:metal ion binding"/>
    <property type="evidence" value="ECO:0007669"/>
    <property type="project" value="UniProtKB-KW"/>
</dbReference>
<accession>A0A1E5QG28</accession>
<dbReference type="GO" id="GO:0030973">
    <property type="term" value="F:molybdate ion binding"/>
    <property type="evidence" value="ECO:0007669"/>
    <property type="project" value="UniProtKB-ARBA"/>
</dbReference>
<organism evidence="7">
    <name type="scientific">Desertifilum tharense IPPAS B-1220</name>
    <dbReference type="NCBI Taxonomy" id="1781255"/>
    <lineage>
        <taxon>Bacteria</taxon>
        <taxon>Bacillati</taxon>
        <taxon>Cyanobacteriota</taxon>
        <taxon>Cyanophyceae</taxon>
        <taxon>Desertifilales</taxon>
        <taxon>Desertifilaceae</taxon>
        <taxon>Desertifilum</taxon>
    </lineage>
</organism>
<comment type="similarity">
    <text evidence="1">Belongs to the bacterial solute-binding protein ModA family.</text>
</comment>
<dbReference type="FunFam" id="3.40.190.10:FF:000035">
    <property type="entry name" value="Molybdate ABC transporter substrate-binding protein"/>
    <property type="match status" value="1"/>
</dbReference>
<dbReference type="Gene3D" id="3.40.190.10">
    <property type="entry name" value="Periplasmic binding protein-like II"/>
    <property type="match status" value="2"/>
</dbReference>